<dbReference type="GO" id="GO:0006508">
    <property type="term" value="P:proteolysis"/>
    <property type="evidence" value="ECO:0007669"/>
    <property type="project" value="UniProtKB-KW"/>
</dbReference>
<organism evidence="4 5">
    <name type="scientific">Paenibacillus psychroresistens</name>
    <dbReference type="NCBI Taxonomy" id="1778678"/>
    <lineage>
        <taxon>Bacteria</taxon>
        <taxon>Bacillati</taxon>
        <taxon>Bacillota</taxon>
        <taxon>Bacilli</taxon>
        <taxon>Bacillales</taxon>
        <taxon>Paenibacillaceae</taxon>
        <taxon>Paenibacillus</taxon>
    </lineage>
</organism>
<dbReference type="AlphaFoldDB" id="A0A6B8RVW6"/>
<evidence type="ECO:0000313" key="4">
    <source>
        <dbReference type="EMBL" id="QGQ99795.1"/>
    </source>
</evidence>
<keyword evidence="5" id="KW-1185">Reference proteome</keyword>
<keyword evidence="1" id="KW-0645">Protease</keyword>
<proteinExistence type="predicted"/>
<sequence>MGHKYNDKDGGIDVALKNILAQLSLQAQLQAQSQAQNDTDTDTDTISNVGNPSLNNIGNPVINLNVAVSTGVSGTSTSTFSNFTTIDIPTAQTAIPYPSLINVSGLVGIVTKATVTLHALNSLRPEEYDILLVGPQGQNVYLMASAGGDAVVINQTVTFDDSAATMIPNAGPLVTGTFQPSVYPPTITFPAPAPTPPYSTLLNAFNGTNPNGTWRLFIVDDIDQISSGNVAGGWTLTLTVA</sequence>
<dbReference type="Gene3D" id="2.60.120.260">
    <property type="entry name" value="Galactose-binding domain-like"/>
    <property type="match status" value="1"/>
</dbReference>
<accession>A0A6B8RVW6</accession>
<dbReference type="OrthoDB" id="9792152at2"/>
<dbReference type="RefSeq" id="WP_155705029.1">
    <property type="nucleotide sequence ID" value="NZ_CP034235.1"/>
</dbReference>
<dbReference type="EMBL" id="CP034235">
    <property type="protein sequence ID" value="QGQ99795.1"/>
    <property type="molecule type" value="Genomic_DNA"/>
</dbReference>
<evidence type="ECO:0000256" key="2">
    <source>
        <dbReference type="ARBA" id="ARBA00022801"/>
    </source>
</evidence>
<keyword evidence="2" id="KW-0378">Hydrolase</keyword>
<evidence type="ECO:0000313" key="5">
    <source>
        <dbReference type="Proteomes" id="UP000426246"/>
    </source>
</evidence>
<feature type="domain" description="P/Homo B" evidence="3">
    <location>
        <begin position="71"/>
        <end position="241"/>
    </location>
</feature>
<evidence type="ECO:0000256" key="1">
    <source>
        <dbReference type="ARBA" id="ARBA00022670"/>
    </source>
</evidence>
<dbReference type="PROSITE" id="PS51829">
    <property type="entry name" value="P_HOMO_B"/>
    <property type="match status" value="1"/>
</dbReference>
<gene>
    <name evidence="4" type="ORF">EHS13_35500</name>
</gene>
<dbReference type="SUPFAM" id="SSF49785">
    <property type="entry name" value="Galactose-binding domain-like"/>
    <property type="match status" value="1"/>
</dbReference>
<name>A0A6B8RVW6_9BACL</name>
<protein>
    <recommendedName>
        <fullName evidence="3">P/Homo B domain-containing protein</fullName>
    </recommendedName>
</protein>
<dbReference type="InterPro" id="IPR002884">
    <property type="entry name" value="P_dom"/>
</dbReference>
<evidence type="ECO:0000259" key="3">
    <source>
        <dbReference type="PROSITE" id="PS51829"/>
    </source>
</evidence>
<dbReference type="KEGG" id="ppsc:EHS13_35500"/>
<dbReference type="GO" id="GO:0004252">
    <property type="term" value="F:serine-type endopeptidase activity"/>
    <property type="evidence" value="ECO:0007669"/>
    <property type="project" value="InterPro"/>
</dbReference>
<reference evidence="5" key="1">
    <citation type="submission" date="2018-11" db="EMBL/GenBank/DDBJ databases">
        <title>Complete genome sequence of Paenibacillus sp. ML311-T8.</title>
        <authorList>
            <person name="Nam Y.-D."/>
            <person name="Kang J."/>
            <person name="Chung W.-H."/>
            <person name="Park Y.S."/>
        </authorList>
    </citation>
    <scope>NUCLEOTIDE SEQUENCE [LARGE SCALE GENOMIC DNA]</scope>
    <source>
        <strain evidence="5">ML311-T8</strain>
    </source>
</reference>
<dbReference type="Proteomes" id="UP000426246">
    <property type="component" value="Chromosome"/>
</dbReference>
<dbReference type="InterPro" id="IPR008979">
    <property type="entry name" value="Galactose-bd-like_sf"/>
</dbReference>